<evidence type="ECO:0000256" key="5">
    <source>
        <dbReference type="SAM" id="MobiDB-lite"/>
    </source>
</evidence>
<comment type="subcellular location">
    <subcellularLocation>
        <location evidence="1">Periplasm</location>
    </subcellularLocation>
</comment>
<dbReference type="Pfam" id="PF00496">
    <property type="entry name" value="SBP_bac_5"/>
    <property type="match status" value="1"/>
</dbReference>
<evidence type="ECO:0000313" key="8">
    <source>
        <dbReference type="EMBL" id="MBB6124545.1"/>
    </source>
</evidence>
<dbReference type="PANTHER" id="PTHR30290:SF10">
    <property type="entry name" value="PERIPLASMIC OLIGOPEPTIDE-BINDING PROTEIN-RELATED"/>
    <property type="match status" value="1"/>
</dbReference>
<dbReference type="PROSITE" id="PS51257">
    <property type="entry name" value="PROKAR_LIPOPROTEIN"/>
    <property type="match status" value="1"/>
</dbReference>
<evidence type="ECO:0000256" key="1">
    <source>
        <dbReference type="ARBA" id="ARBA00004418"/>
    </source>
</evidence>
<dbReference type="SUPFAM" id="SSF53850">
    <property type="entry name" value="Periplasmic binding protein-like II"/>
    <property type="match status" value="1"/>
</dbReference>
<dbReference type="Proteomes" id="UP000552700">
    <property type="component" value="Unassembled WGS sequence"/>
</dbReference>
<evidence type="ECO:0000256" key="2">
    <source>
        <dbReference type="ARBA" id="ARBA00005695"/>
    </source>
</evidence>
<proteinExistence type="inferred from homology"/>
<comment type="caution">
    <text evidence="8">The sequence shown here is derived from an EMBL/GenBank/DDBJ whole genome shotgun (WGS) entry which is preliminary data.</text>
</comment>
<protein>
    <submittedName>
        <fullName evidence="8">Peptide/nickel transport system substrate-binding protein</fullName>
    </submittedName>
</protein>
<feature type="compositionally biased region" description="Basic and acidic residues" evidence="5">
    <location>
        <begin position="198"/>
        <end position="207"/>
    </location>
</feature>
<name>A0A841J7P1_9SPHN</name>
<evidence type="ECO:0000313" key="9">
    <source>
        <dbReference type="Proteomes" id="UP000552700"/>
    </source>
</evidence>
<feature type="chain" id="PRO_5032421897" evidence="6">
    <location>
        <begin position="21"/>
        <end position="490"/>
    </location>
</feature>
<dbReference type="InterPro" id="IPR000914">
    <property type="entry name" value="SBP_5_dom"/>
</dbReference>
<keyword evidence="3" id="KW-0813">Transport</keyword>
<evidence type="ECO:0000256" key="4">
    <source>
        <dbReference type="ARBA" id="ARBA00022729"/>
    </source>
</evidence>
<comment type="similarity">
    <text evidence="2">Belongs to the bacterial solute-binding protein 5 family.</text>
</comment>
<keyword evidence="4 6" id="KW-0732">Signal</keyword>
<feature type="domain" description="Solute-binding protein family 5" evidence="7">
    <location>
        <begin position="72"/>
        <end position="381"/>
    </location>
</feature>
<dbReference type="GO" id="GO:0030313">
    <property type="term" value="C:cell envelope"/>
    <property type="evidence" value="ECO:0007669"/>
    <property type="project" value="UniProtKB-SubCell"/>
</dbReference>
<dbReference type="Gene3D" id="3.90.76.10">
    <property type="entry name" value="Dipeptide-binding Protein, Domain 1"/>
    <property type="match status" value="1"/>
</dbReference>
<dbReference type="PANTHER" id="PTHR30290">
    <property type="entry name" value="PERIPLASMIC BINDING COMPONENT OF ABC TRANSPORTER"/>
    <property type="match status" value="1"/>
</dbReference>
<dbReference type="GO" id="GO:0015833">
    <property type="term" value="P:peptide transport"/>
    <property type="evidence" value="ECO:0007669"/>
    <property type="project" value="TreeGrafter"/>
</dbReference>
<feature type="signal peptide" evidence="6">
    <location>
        <begin position="1"/>
        <end position="20"/>
    </location>
</feature>
<accession>A0A841J7P1</accession>
<dbReference type="EMBL" id="JACIJP010000003">
    <property type="protein sequence ID" value="MBB6124545.1"/>
    <property type="molecule type" value="Genomic_DNA"/>
</dbReference>
<evidence type="ECO:0000259" key="7">
    <source>
        <dbReference type="Pfam" id="PF00496"/>
    </source>
</evidence>
<organism evidence="8 9">
    <name type="scientific">Sphingobium subterraneum</name>
    <dbReference type="NCBI Taxonomy" id="627688"/>
    <lineage>
        <taxon>Bacteria</taxon>
        <taxon>Pseudomonadati</taxon>
        <taxon>Pseudomonadota</taxon>
        <taxon>Alphaproteobacteria</taxon>
        <taxon>Sphingomonadales</taxon>
        <taxon>Sphingomonadaceae</taxon>
        <taxon>Sphingobium</taxon>
    </lineage>
</organism>
<evidence type="ECO:0000256" key="3">
    <source>
        <dbReference type="ARBA" id="ARBA00022448"/>
    </source>
</evidence>
<sequence length="490" mass="54133">MPARFLLSLLGLLPLAMLSACDRQTNDSPVVVSVIGRTQEIVEPLTNNASTAGRVTLGATAQGLVSLDIDGEVIPALAQRWIVEDDGRSYIFRLRRAQWADGDRVDAREVARLLEARIRAWSLLDPYGNMAAVTDVLPMTTDVIEIRLAQPRPNFLVMLAQPQMAVARRSGGTGPYLKERRGNSLHLHPLPDPLADPDAPKPEGETRDDRILYGERAARAVMRFVNEEADLVLGGTIADLPYLSLANVEGRAVRIDPVDGLFGLAVTGKRGITQDPGMREALAMAVDRQQLPPLFAISNWTVSDQIIPKQYNLPRPPTRPRWGDMPMADRLALARGIVTRWKSQNDGETPVIKVTMPTGPGASLIFLSIARDWRRIGIQVEKVEKGGDLTLIDEVAPYDSAFWYLGRISCRRQVHCNPQAEQRLHDAATAPTLDERMARLAEAESLFQADGGYIPLGAPLRWSLVSRRLNGFELSPRGSHPLQRLFAPER</sequence>
<dbReference type="AlphaFoldDB" id="A0A841J7P1"/>
<dbReference type="RefSeq" id="WP_184080713.1">
    <property type="nucleotide sequence ID" value="NZ_JACIJP010000003.1"/>
</dbReference>
<evidence type="ECO:0000256" key="6">
    <source>
        <dbReference type="SAM" id="SignalP"/>
    </source>
</evidence>
<dbReference type="InterPro" id="IPR039424">
    <property type="entry name" value="SBP_5"/>
</dbReference>
<dbReference type="Gene3D" id="3.10.105.10">
    <property type="entry name" value="Dipeptide-binding Protein, Domain 3"/>
    <property type="match status" value="1"/>
</dbReference>
<dbReference type="GO" id="GO:1904680">
    <property type="term" value="F:peptide transmembrane transporter activity"/>
    <property type="evidence" value="ECO:0007669"/>
    <property type="project" value="TreeGrafter"/>
</dbReference>
<gene>
    <name evidence="8" type="ORF">FHS92_002290</name>
</gene>
<reference evidence="8 9" key="1">
    <citation type="submission" date="2020-08" db="EMBL/GenBank/DDBJ databases">
        <title>Genomic Encyclopedia of Type Strains, Phase IV (KMG-IV): sequencing the most valuable type-strain genomes for metagenomic binning, comparative biology and taxonomic classification.</title>
        <authorList>
            <person name="Goeker M."/>
        </authorList>
    </citation>
    <scope>NUCLEOTIDE SEQUENCE [LARGE SCALE GENOMIC DNA]</scope>
    <source>
        <strain evidence="8 9">DSM 102255</strain>
    </source>
</reference>
<keyword evidence="9" id="KW-1185">Reference proteome</keyword>
<feature type="region of interest" description="Disordered" evidence="5">
    <location>
        <begin position="170"/>
        <end position="207"/>
    </location>
</feature>